<feature type="non-terminal residue" evidence="1">
    <location>
        <position position="1"/>
    </location>
</feature>
<dbReference type="EMBL" id="PXOA01000695">
    <property type="protein sequence ID" value="RFU73153.1"/>
    <property type="molecule type" value="Genomic_DNA"/>
</dbReference>
<dbReference type="Proteomes" id="UP000266272">
    <property type="component" value="Unassembled WGS sequence"/>
</dbReference>
<dbReference type="AlphaFoldDB" id="A0A395NBQ8"/>
<gene>
    <name evidence="1" type="ORF">TARUN_9118</name>
</gene>
<comment type="caution">
    <text evidence="1">The sequence shown here is derived from an EMBL/GenBank/DDBJ whole genome shotgun (WGS) entry which is preliminary data.</text>
</comment>
<keyword evidence="2" id="KW-1185">Reference proteome</keyword>
<reference evidence="1 2" key="1">
    <citation type="journal article" date="2018" name="PLoS Pathog.">
        <title>Evolution of structural diversity of trichothecenes, a family of toxins produced by plant pathogenic and entomopathogenic fungi.</title>
        <authorList>
            <person name="Proctor R.H."/>
            <person name="McCormick S.P."/>
            <person name="Kim H.S."/>
            <person name="Cardoza R.E."/>
            <person name="Stanley A.M."/>
            <person name="Lindo L."/>
            <person name="Kelly A."/>
            <person name="Brown D.W."/>
            <person name="Lee T."/>
            <person name="Vaughan M.M."/>
            <person name="Alexander N.J."/>
            <person name="Busman M."/>
            <person name="Gutierrez S."/>
        </authorList>
    </citation>
    <scope>NUCLEOTIDE SEQUENCE [LARGE SCALE GENOMIC DNA]</scope>
    <source>
        <strain evidence="1 2">IBT 40837</strain>
    </source>
</reference>
<protein>
    <submittedName>
        <fullName evidence="1">Uncharacterized protein</fullName>
    </submittedName>
</protein>
<organism evidence="1 2">
    <name type="scientific">Trichoderma arundinaceum</name>
    <dbReference type="NCBI Taxonomy" id="490622"/>
    <lineage>
        <taxon>Eukaryota</taxon>
        <taxon>Fungi</taxon>
        <taxon>Dikarya</taxon>
        <taxon>Ascomycota</taxon>
        <taxon>Pezizomycotina</taxon>
        <taxon>Sordariomycetes</taxon>
        <taxon>Hypocreomycetidae</taxon>
        <taxon>Hypocreales</taxon>
        <taxon>Hypocreaceae</taxon>
        <taxon>Trichoderma</taxon>
    </lineage>
</organism>
<proteinExistence type="predicted"/>
<evidence type="ECO:0000313" key="1">
    <source>
        <dbReference type="EMBL" id="RFU73153.1"/>
    </source>
</evidence>
<accession>A0A395NBQ8</accession>
<dbReference type="STRING" id="490622.A0A395NBQ8"/>
<evidence type="ECO:0000313" key="2">
    <source>
        <dbReference type="Proteomes" id="UP000266272"/>
    </source>
</evidence>
<name>A0A395NBQ8_TRIAR</name>
<sequence>PKFNARTGLLEPSVTPWSPDRQPHPLVAQALLLLHRIRLVRVTTDDKGRFVETSNLTLLNLWLVWRGPLKENRLAWEVTMLQLGVGLFGLFVRHKLALLIFKEDNWGSTGQH</sequence>